<dbReference type="EMBL" id="FLUV01001913">
    <property type="protein sequence ID" value="SBW25530.1"/>
    <property type="molecule type" value="Genomic_DNA"/>
</dbReference>
<reference evidence="3" key="1">
    <citation type="submission" date="2016-02" db="EMBL/GenBank/DDBJ databases">
        <authorList>
            <person name="Wibberg D."/>
        </authorList>
    </citation>
    <scope>NUCLEOTIDE SEQUENCE [LARGE SCALE GENOMIC DNA]</scope>
</reference>
<evidence type="ECO:0000313" key="3">
    <source>
        <dbReference type="Proteomes" id="UP000199013"/>
    </source>
</evidence>
<proteinExistence type="predicted"/>
<feature type="region of interest" description="Disordered" evidence="1">
    <location>
        <begin position="55"/>
        <end position="106"/>
    </location>
</feature>
<feature type="compositionally biased region" description="Low complexity" evidence="1">
    <location>
        <begin position="57"/>
        <end position="68"/>
    </location>
</feature>
<feature type="compositionally biased region" description="Low complexity" evidence="1">
    <location>
        <begin position="81"/>
        <end position="106"/>
    </location>
</feature>
<sequence length="106" mass="10750">MSAWLQAATVLAVLAAVHMPLGNLTALLAVHVTRSDGLISASAAALQQQRELVESLGGSTTTSSGSTSHIRCWSSPVGRTPASSRWGRAGARGSAPSSAAETSPPR</sequence>
<keyword evidence="3" id="KW-1185">Reference proteome</keyword>
<dbReference type="Proteomes" id="UP000199013">
    <property type="component" value="Unassembled WGS sequence"/>
</dbReference>
<name>A0A1C3P6W2_9ACTN</name>
<organism evidence="2 3">
    <name type="scientific">Candidatus Protofrankia californiensis</name>
    <dbReference type="NCBI Taxonomy" id="1839754"/>
    <lineage>
        <taxon>Bacteria</taxon>
        <taxon>Bacillati</taxon>
        <taxon>Actinomycetota</taxon>
        <taxon>Actinomycetes</taxon>
        <taxon>Frankiales</taxon>
        <taxon>Frankiaceae</taxon>
        <taxon>Protofrankia</taxon>
    </lineage>
</organism>
<evidence type="ECO:0000313" key="2">
    <source>
        <dbReference type="EMBL" id="SBW25530.1"/>
    </source>
</evidence>
<protein>
    <submittedName>
        <fullName evidence="2">Putative membrane protein</fullName>
    </submittedName>
</protein>
<dbReference type="AlphaFoldDB" id="A0A1C3P6W2"/>
<accession>A0A1C3P6W2</accession>
<evidence type="ECO:0000256" key="1">
    <source>
        <dbReference type="SAM" id="MobiDB-lite"/>
    </source>
</evidence>
<gene>
    <name evidence="2" type="ORF">FDG2_4580</name>
</gene>